<dbReference type="PANTHER" id="PTHR11717:SF7">
    <property type="entry name" value="LOW MOLECULAR WEIGHT PHOSPHOTYROSINE PROTEIN PHOSPHATASE"/>
    <property type="match status" value="1"/>
</dbReference>
<dbReference type="InterPro" id="IPR017867">
    <property type="entry name" value="Tyr_phospatase_low_mol_wt"/>
</dbReference>
<keyword evidence="3" id="KW-0378">Hydrolase</keyword>
<reference evidence="7 8" key="1">
    <citation type="submission" date="2018-10" db="EMBL/GenBank/DDBJ databases">
        <title>Genomic Encyclopedia of Archaeal and Bacterial Type Strains, Phase II (KMG-II): from individual species to whole genera.</title>
        <authorList>
            <person name="Goeker M."/>
        </authorList>
    </citation>
    <scope>NUCLEOTIDE SEQUENCE [LARGE SCALE GENOMIC DNA]</scope>
    <source>
        <strain evidence="7 8">DSM 18602</strain>
    </source>
</reference>
<dbReference type="InterPro" id="IPR036196">
    <property type="entry name" value="Ptyr_pPase_sf"/>
</dbReference>
<dbReference type="PANTHER" id="PTHR11717">
    <property type="entry name" value="LOW MOLECULAR WEIGHT PROTEIN TYROSINE PHOSPHATASE"/>
    <property type="match status" value="1"/>
</dbReference>
<feature type="active site" description="Proton donor" evidence="5">
    <location>
        <position position="113"/>
    </location>
</feature>
<evidence type="ECO:0000256" key="3">
    <source>
        <dbReference type="ARBA" id="ARBA00022801"/>
    </source>
</evidence>
<keyword evidence="8" id="KW-1185">Reference proteome</keyword>
<dbReference type="EMBL" id="RBKU01000001">
    <property type="protein sequence ID" value="RKR81281.1"/>
    <property type="molecule type" value="Genomic_DNA"/>
</dbReference>
<organism evidence="7 8">
    <name type="scientific">Mucilaginibacter gracilis</name>
    <dbReference type="NCBI Taxonomy" id="423350"/>
    <lineage>
        <taxon>Bacteria</taxon>
        <taxon>Pseudomonadati</taxon>
        <taxon>Bacteroidota</taxon>
        <taxon>Sphingobacteriia</taxon>
        <taxon>Sphingobacteriales</taxon>
        <taxon>Sphingobacteriaceae</taxon>
        <taxon>Mucilaginibacter</taxon>
    </lineage>
</organism>
<dbReference type="InterPro" id="IPR050438">
    <property type="entry name" value="LMW_PTPase"/>
</dbReference>
<feature type="domain" description="Phosphotyrosine protein phosphatase I" evidence="6">
    <location>
        <begin position="2"/>
        <end position="138"/>
    </location>
</feature>
<evidence type="ECO:0000256" key="1">
    <source>
        <dbReference type="ARBA" id="ARBA00011063"/>
    </source>
</evidence>
<gene>
    <name evidence="7" type="ORF">BDD43_1426</name>
</gene>
<evidence type="ECO:0000256" key="5">
    <source>
        <dbReference type="PIRSR" id="PIRSR617867-1"/>
    </source>
</evidence>
<dbReference type="Proteomes" id="UP000268007">
    <property type="component" value="Unassembled WGS sequence"/>
</dbReference>
<dbReference type="Pfam" id="PF01451">
    <property type="entry name" value="LMWPc"/>
    <property type="match status" value="1"/>
</dbReference>
<evidence type="ECO:0000313" key="7">
    <source>
        <dbReference type="EMBL" id="RKR81281.1"/>
    </source>
</evidence>
<comment type="similarity">
    <text evidence="1">Belongs to the low molecular weight phosphotyrosine protein phosphatase family.</text>
</comment>
<evidence type="ECO:0000313" key="8">
    <source>
        <dbReference type="Proteomes" id="UP000268007"/>
    </source>
</evidence>
<protein>
    <recommendedName>
        <fullName evidence="2">protein-tyrosine-phosphatase</fullName>
        <ecNumber evidence="2">3.1.3.48</ecNumber>
    </recommendedName>
</protein>
<evidence type="ECO:0000259" key="6">
    <source>
        <dbReference type="SMART" id="SM00226"/>
    </source>
</evidence>
<feature type="active site" description="Nucleophile" evidence="5">
    <location>
        <position position="3"/>
    </location>
</feature>
<dbReference type="EC" id="3.1.3.48" evidence="2"/>
<dbReference type="PRINTS" id="PR00719">
    <property type="entry name" value="LMWPTPASE"/>
</dbReference>
<evidence type="ECO:0000256" key="2">
    <source>
        <dbReference type="ARBA" id="ARBA00013064"/>
    </source>
</evidence>
<accession>A0A495IY40</accession>
<sequence>MVCLGNICRSPLAHGIMDNLVEQQGLGWQVDSAGTGDWHIGQGPDRRSVREAKLHGVDISKQICRQFSVTDFDEFDHIIVMDKNNKRDVLALARNNDDRKKVRLLLGDKDVPDPYHNDEQFAPVFKMVEQGCMVLMKELQAKLV</sequence>
<dbReference type="SUPFAM" id="SSF52788">
    <property type="entry name" value="Phosphotyrosine protein phosphatases I"/>
    <property type="match status" value="1"/>
</dbReference>
<evidence type="ECO:0000256" key="4">
    <source>
        <dbReference type="ARBA" id="ARBA00022912"/>
    </source>
</evidence>
<dbReference type="Gene3D" id="3.40.50.2300">
    <property type="match status" value="1"/>
</dbReference>
<keyword evidence="4" id="KW-0904">Protein phosphatase</keyword>
<dbReference type="AlphaFoldDB" id="A0A495IY40"/>
<dbReference type="SMART" id="SM00226">
    <property type="entry name" value="LMWPc"/>
    <property type="match status" value="1"/>
</dbReference>
<dbReference type="CDD" id="cd16343">
    <property type="entry name" value="LMWPTP"/>
    <property type="match status" value="1"/>
</dbReference>
<proteinExistence type="inferred from homology"/>
<feature type="active site" evidence="5">
    <location>
        <position position="9"/>
    </location>
</feature>
<comment type="caution">
    <text evidence="7">The sequence shown here is derived from an EMBL/GenBank/DDBJ whole genome shotgun (WGS) entry which is preliminary data.</text>
</comment>
<name>A0A495IY40_9SPHI</name>
<dbReference type="InterPro" id="IPR023485">
    <property type="entry name" value="Ptyr_pPase"/>
</dbReference>
<dbReference type="GO" id="GO:0004725">
    <property type="term" value="F:protein tyrosine phosphatase activity"/>
    <property type="evidence" value="ECO:0007669"/>
    <property type="project" value="UniProtKB-EC"/>
</dbReference>